<name>A0ABQ9WE11_SAGOE</name>
<proteinExistence type="predicted"/>
<dbReference type="EMBL" id="JASSZA010000001">
    <property type="protein sequence ID" value="KAK2119894.1"/>
    <property type="molecule type" value="Genomic_DNA"/>
</dbReference>
<reference evidence="1 2" key="1">
    <citation type="submission" date="2023-05" db="EMBL/GenBank/DDBJ databases">
        <title>B98-5 Cell Line De Novo Hybrid Assembly: An Optical Mapping Approach.</title>
        <authorList>
            <person name="Kananen K."/>
            <person name="Auerbach J.A."/>
            <person name="Kautto E."/>
            <person name="Blachly J.S."/>
        </authorList>
    </citation>
    <scope>NUCLEOTIDE SEQUENCE [LARGE SCALE GENOMIC DNA]</scope>
    <source>
        <strain evidence="1">B95-8</strain>
        <tissue evidence="1">Cell line</tissue>
    </source>
</reference>
<keyword evidence="2" id="KW-1185">Reference proteome</keyword>
<protein>
    <submittedName>
        <fullName evidence="1">Uncharacterized protein</fullName>
    </submittedName>
</protein>
<dbReference type="Proteomes" id="UP001266305">
    <property type="component" value="Unassembled WGS sequence"/>
</dbReference>
<accession>A0ABQ9WE11</accession>
<evidence type="ECO:0000313" key="2">
    <source>
        <dbReference type="Proteomes" id="UP001266305"/>
    </source>
</evidence>
<gene>
    <name evidence="1" type="ORF">P7K49_001280</name>
</gene>
<comment type="caution">
    <text evidence="1">The sequence shown here is derived from an EMBL/GenBank/DDBJ whole genome shotgun (WGS) entry which is preliminary data.</text>
</comment>
<sequence>MLGLGIVARKGQARRVVRTEISILLDWVVKPDSWVSEERGLVLAPRVGSSWASGALTFNRAGVGQVIALDGCAELQ</sequence>
<organism evidence="1 2">
    <name type="scientific">Saguinus oedipus</name>
    <name type="common">Cotton-top tamarin</name>
    <name type="synonym">Oedipomidas oedipus</name>
    <dbReference type="NCBI Taxonomy" id="9490"/>
    <lineage>
        <taxon>Eukaryota</taxon>
        <taxon>Metazoa</taxon>
        <taxon>Chordata</taxon>
        <taxon>Craniata</taxon>
        <taxon>Vertebrata</taxon>
        <taxon>Euteleostomi</taxon>
        <taxon>Mammalia</taxon>
        <taxon>Eutheria</taxon>
        <taxon>Euarchontoglires</taxon>
        <taxon>Primates</taxon>
        <taxon>Haplorrhini</taxon>
        <taxon>Platyrrhini</taxon>
        <taxon>Cebidae</taxon>
        <taxon>Callitrichinae</taxon>
        <taxon>Saguinus</taxon>
    </lineage>
</organism>
<evidence type="ECO:0000313" key="1">
    <source>
        <dbReference type="EMBL" id="KAK2119894.1"/>
    </source>
</evidence>